<dbReference type="EMBL" id="JACIBV010000002">
    <property type="protein sequence ID" value="MBB3733060.1"/>
    <property type="molecule type" value="Genomic_DNA"/>
</dbReference>
<dbReference type="GeneID" id="95395040"/>
<sequence length="695" mass="73655">MRKDLWWRSVLSAAAALCLSTGVFAAPANAAAAPTVQIAAVKASPARSGGPCPASTLFSATVTVKGAARLTYRWIRSDGSRSVVKTVRAGARTTLRERRSFSGSTRGWQAVQVLSPKKLVSKRAHYSVSCEAGPRDVSLSEAPGLSPAPTASAEVTGDGYSGKCPTGGGTLRFTGTIKVSRVPAAVSYRWVDSDGGALGTERLWFSGASTRTVGSSRTFLTGQSGTRWIEILGPDGRVLNTSNRAPYRVACAADPAPPPVVASVTNPWVTPAGYQGSCTRPLQFTFHATLAVSQPAKVTYRWVRSDGTTVPGETEIKGTDLTRDLTLTWPVADPARTNGGSAWVEVTSPGQARTQPVKFAITCVHVNFSETKVVSPAQPYTGACPVTVRTTATITVTGGSALVWHSWKYPGTSVAVERISGSRTYTRDWVETGTAKGSTALLVATADDYGHWKESAPITWSVTCRADEPGQVTVSRTAVTTWSGEPGACTTANPYQLTAAATVTAPKGLTYPLTVTYRWRWDDGGYGQEEKLQFTEPGTRRATHTWMTSRSHAATMWLDVTGPAKVQGAPGEYSLTCNGKPPTPDIGGKVMSVTSAAITPANHTGACPVDLKATATITVSAPTSVPVEYAWRFDNNTSSPTQQITFPEGGPLTRTVEWKDWRAIVSTRGKVTGYLQVVAPNRAVSEFVSYSVTCG</sequence>
<feature type="region of interest" description="Disordered" evidence="1">
    <location>
        <begin position="137"/>
        <end position="159"/>
    </location>
</feature>
<gene>
    <name evidence="3" type="ORF">FHR33_009007</name>
</gene>
<accession>A0A7W5VKH7</accession>
<proteinExistence type="predicted"/>
<name>A0A7W5VKH7_9ACTN</name>
<evidence type="ECO:0000313" key="3">
    <source>
        <dbReference type="EMBL" id="MBB3733060.1"/>
    </source>
</evidence>
<keyword evidence="4" id="KW-1185">Reference proteome</keyword>
<evidence type="ECO:0008006" key="5">
    <source>
        <dbReference type="Google" id="ProtNLM"/>
    </source>
</evidence>
<evidence type="ECO:0000313" key="4">
    <source>
        <dbReference type="Proteomes" id="UP000579945"/>
    </source>
</evidence>
<reference evidence="3 4" key="1">
    <citation type="submission" date="2020-08" db="EMBL/GenBank/DDBJ databases">
        <title>Sequencing the genomes of 1000 actinobacteria strains.</title>
        <authorList>
            <person name="Klenk H.-P."/>
        </authorList>
    </citation>
    <scope>NUCLEOTIDE SEQUENCE [LARGE SCALE GENOMIC DNA]</scope>
    <source>
        <strain evidence="3 4">DSM 44320</strain>
    </source>
</reference>
<dbReference type="Proteomes" id="UP000579945">
    <property type="component" value="Unassembled WGS sequence"/>
</dbReference>
<protein>
    <recommendedName>
        <fullName evidence="5">Ig-like domain-containing protein</fullName>
    </recommendedName>
</protein>
<feature type="signal peptide" evidence="2">
    <location>
        <begin position="1"/>
        <end position="25"/>
    </location>
</feature>
<feature type="chain" id="PRO_5039532214" description="Ig-like domain-containing protein" evidence="2">
    <location>
        <begin position="26"/>
        <end position="695"/>
    </location>
</feature>
<organism evidence="3 4">
    <name type="scientific">Nonomuraea dietziae</name>
    <dbReference type="NCBI Taxonomy" id="65515"/>
    <lineage>
        <taxon>Bacteria</taxon>
        <taxon>Bacillati</taxon>
        <taxon>Actinomycetota</taxon>
        <taxon>Actinomycetes</taxon>
        <taxon>Streptosporangiales</taxon>
        <taxon>Streptosporangiaceae</taxon>
        <taxon>Nonomuraea</taxon>
    </lineage>
</organism>
<keyword evidence="2" id="KW-0732">Signal</keyword>
<evidence type="ECO:0000256" key="2">
    <source>
        <dbReference type="SAM" id="SignalP"/>
    </source>
</evidence>
<comment type="caution">
    <text evidence="3">The sequence shown here is derived from an EMBL/GenBank/DDBJ whole genome shotgun (WGS) entry which is preliminary data.</text>
</comment>
<dbReference type="AlphaFoldDB" id="A0A7W5VKH7"/>
<dbReference type="RefSeq" id="WP_183661044.1">
    <property type="nucleotide sequence ID" value="NZ_JACIBV010000002.1"/>
</dbReference>
<evidence type="ECO:0000256" key="1">
    <source>
        <dbReference type="SAM" id="MobiDB-lite"/>
    </source>
</evidence>